<feature type="compositionally biased region" description="Basic and acidic residues" evidence="2">
    <location>
        <begin position="531"/>
        <end position="543"/>
    </location>
</feature>
<dbReference type="Pfam" id="PF22068">
    <property type="entry name" value="Androglobin_II"/>
    <property type="match status" value="1"/>
</dbReference>
<dbReference type="GO" id="GO:0006508">
    <property type="term" value="P:proteolysis"/>
    <property type="evidence" value="ECO:0007669"/>
    <property type="project" value="InterPro"/>
</dbReference>
<dbReference type="CTD" id="79747"/>
<dbReference type="InterPro" id="IPR054094">
    <property type="entry name" value="Androglobin_IV"/>
</dbReference>
<dbReference type="InterPro" id="IPR057249">
    <property type="entry name" value="Globin_CP_ADGB"/>
</dbReference>
<feature type="compositionally biased region" description="Low complexity" evidence="2">
    <location>
        <begin position="10"/>
        <end position="21"/>
    </location>
</feature>
<dbReference type="PANTHER" id="PTHR46298">
    <property type="entry name" value="ANDROGLOBIN"/>
    <property type="match status" value="1"/>
</dbReference>
<feature type="compositionally biased region" description="Basic and acidic residues" evidence="2">
    <location>
        <begin position="1233"/>
        <end position="1245"/>
    </location>
</feature>
<dbReference type="Proteomes" id="UP001155660">
    <property type="component" value="Chromosome B20"/>
</dbReference>
<feature type="compositionally biased region" description="Polar residues" evidence="2">
    <location>
        <begin position="1208"/>
        <end position="1218"/>
    </location>
</feature>
<name>A0A9R0AN12_CYPCA</name>
<feature type="region of interest" description="Disordered" evidence="2">
    <location>
        <begin position="820"/>
        <end position="853"/>
    </location>
</feature>
<sequence>MSKTPKKKTSSSSLVASSPGHSPKKEASSAVSASESPEEPKKSLISLWPEWSDIEVNAEKWDAAKASRDSKLFDDPEGKVELPASLRVHTWKRPSECILNKTPVVVENEAVFDLTSANEHLLSSELMRWVISELYILWKVCNTGEEKAISTEIVPSLWKPWEHIYSLCKAVKDHMPLYNAYGKYVIKLYWMGSWRKITVDDMLPFDKDDNLLLPATTNQSELWPMLLAKGILKVASTDTPVSGSGREFGEFTVIHCLTGWIPEIIPLKSQYTGKIWEFLRDNIPQFQLEEESSEETMTTDLTTTDSNMNEIKSESPTVLKNRESAMRKNKVDDQDRKTIQPKAAIHAHNTTGPIPQMVVCASYQPLHLMEKRTSVLTRMADSSESLRQYGLSQLFSHPVLLTCTRDCPLVAPPKPPPVPQWKLIRPRKQSNITDEPKEPPVQKPEQFIEVSSPFINYKLMAMAAHDMEQGGVKRLGYNSNLTSFSEMDDSEDDHTKNDITQKSLNALDTTENSQVTAEDKKKDNSIANDTEEVKSTSVPDKERLQTAKESVQRCIAFASQDALASDKPPLLETWVDLHNFTKCFHCELHILSLSAAALSNVVASTHSMSAHARQPDSTAIVSNTVCRWKCTHFLFVDSLLPTEIVIGFSALVHWGESVEDKKESSARPGSLTAKPFSWKSIVSELPVVQIQTTASKAVLLSLPPGRHVLHVHTSASLAVHLHLFSMSPFVFGDEETVMPHLDKESLRFCEQAVMIMRSLGRVISCFSDPEELPSTTKELEKTHGVGIQQQRVFNEAVYHMFCSALGRKLTSEELFAVQTLTGDPSPHGSNDKALDARSDDTPERWNGRQATDKEMQAATVLQAGWKGYLVREILTAARPGTKENLSVAKTLQEIWAPVESDLEKHAVSLLRHMVANGEGIAELYPCGEDESNRISFTDYSVPIPEVANSWILIFREVFHVPKNMLLVPKIFSPLPVCIVHVINNDTLEEIPKVFNRVEPYIYTPNKDGYTFVAEAQTGDMPVIGGKWRMFLIGCREPLPQLARETPSNNFSVKELKGYYIPNQKDIICRHVIKVSSDHSATVQFQTSKSDVYIKLSILDHEKEVASSQGKGHVIIPVFCFLASNGGSVAQAGARQDQGSLIAEGRVTGGGGGKEGSDQHPTDTLFHKYYIQAEVLQESWPLHESLSSFIQKLRDIERNEMRVFGDILDSTSTPLGTDQQNKEGQKSAPKSTQKAKERDKDKDKLTSKSSSIMEQSLDESKPHWTLRVVSDHSEAGSIEVKKDTEKLEEIRAMKLAWEAAEPGRAAKAHQTRLRYLKELQERAESKEPVTAETDNQPQPQQSGELIQNTDKNDIDYTPFIRKSLPQPRLKDEVLEEEQRRERSEKFQNFRLIWDNILEQRKKEKIARKEMMKRQLETYIGFQDTMDAYRQKMLQAREAFCSRILKEQSHKKMEEPPLETVEQVELEKNPTVVQSSGRKSGGKRK</sequence>
<dbReference type="Pfam" id="PF00648">
    <property type="entry name" value="Peptidase_C2"/>
    <property type="match status" value="1"/>
</dbReference>
<dbReference type="OrthoDB" id="9374162at2759"/>
<feature type="region of interest" description="Disordered" evidence="2">
    <location>
        <begin position="509"/>
        <end position="543"/>
    </location>
</feature>
<dbReference type="PROSITE" id="PS52042">
    <property type="entry name" value="GLOBIN_CP_ADGB"/>
    <property type="match status" value="1"/>
</dbReference>
<organism evidence="5">
    <name type="scientific">Cyprinus carpio</name>
    <name type="common">Common carp</name>
    <dbReference type="NCBI Taxonomy" id="7962"/>
    <lineage>
        <taxon>Eukaryota</taxon>
        <taxon>Metazoa</taxon>
        <taxon>Chordata</taxon>
        <taxon>Craniata</taxon>
        <taxon>Vertebrata</taxon>
        <taxon>Euteleostomi</taxon>
        <taxon>Actinopterygii</taxon>
        <taxon>Neopterygii</taxon>
        <taxon>Teleostei</taxon>
        <taxon>Ostariophysi</taxon>
        <taxon>Cypriniformes</taxon>
        <taxon>Cyprinidae</taxon>
        <taxon>Cyprininae</taxon>
        <taxon>Cyprinus</taxon>
    </lineage>
</organism>
<proteinExistence type="predicted"/>
<dbReference type="KEGG" id="ccar:109102683"/>
<feature type="region of interest" description="Disordered" evidence="2">
    <location>
        <begin position="1"/>
        <end position="41"/>
    </location>
</feature>
<evidence type="ECO:0000259" key="4">
    <source>
        <dbReference type="PROSITE" id="PS52042"/>
    </source>
</evidence>
<evidence type="ECO:0000313" key="5">
    <source>
        <dbReference type="RefSeq" id="XP_042602466.1"/>
    </source>
</evidence>
<feature type="region of interest" description="Disordered" evidence="2">
    <location>
        <begin position="1207"/>
        <end position="1259"/>
    </location>
</feature>
<dbReference type="SMART" id="SM00230">
    <property type="entry name" value="CysPc"/>
    <property type="match status" value="1"/>
</dbReference>
<dbReference type="InterPro" id="IPR053033">
    <property type="entry name" value="Androglobin-like"/>
</dbReference>
<dbReference type="InterPro" id="IPR001300">
    <property type="entry name" value="Peptidase_C2_calpain_cat"/>
</dbReference>
<dbReference type="GO" id="GO:0004198">
    <property type="term" value="F:calcium-dependent cysteine-type endopeptidase activity"/>
    <property type="evidence" value="ECO:0007669"/>
    <property type="project" value="InterPro"/>
</dbReference>
<dbReference type="InterPro" id="IPR054093">
    <property type="entry name" value="Androglobin_II"/>
</dbReference>
<reference evidence="5" key="1">
    <citation type="submission" date="2025-08" db="UniProtKB">
        <authorList>
            <consortium name="RefSeq"/>
        </authorList>
    </citation>
    <scope>IDENTIFICATION</scope>
    <source>
        <tissue evidence="5">Muscle</tissue>
    </source>
</reference>
<evidence type="ECO:0000259" key="3">
    <source>
        <dbReference type="PROSITE" id="PS50203"/>
    </source>
</evidence>
<dbReference type="CDD" id="cd22307">
    <property type="entry name" value="Adgb_C_mid-like"/>
    <property type="match status" value="1"/>
</dbReference>
<gene>
    <name evidence="5" type="primary">adgb</name>
</gene>
<accession>A0A9R0AN12</accession>
<dbReference type="RefSeq" id="XP_042602466.1">
    <property type="nucleotide sequence ID" value="XM_042746532.1"/>
</dbReference>
<feature type="compositionally biased region" description="Basic and acidic residues" evidence="2">
    <location>
        <begin position="829"/>
        <end position="853"/>
    </location>
</feature>
<feature type="compositionally biased region" description="Polar residues" evidence="2">
    <location>
        <begin position="1331"/>
        <end position="1348"/>
    </location>
</feature>
<dbReference type="GeneID" id="109102683"/>
<protein>
    <submittedName>
        <fullName evidence="5">LOW QUALITY PROTEIN: androglobin</fullName>
    </submittedName>
</protein>
<feature type="region of interest" description="Disordered" evidence="2">
    <location>
        <begin position="1321"/>
        <end position="1350"/>
    </location>
</feature>
<feature type="domain" description="Globin" evidence="4">
    <location>
        <begin position="722"/>
        <end position="916"/>
    </location>
</feature>
<dbReference type="PROSITE" id="PS50096">
    <property type="entry name" value="IQ"/>
    <property type="match status" value="1"/>
</dbReference>
<comment type="caution">
    <text evidence="1">Lacks conserved residue(s) required for the propagation of feature annotation.</text>
</comment>
<dbReference type="PANTHER" id="PTHR46298:SF1">
    <property type="entry name" value="ANDROGLOBIN"/>
    <property type="match status" value="1"/>
</dbReference>
<evidence type="ECO:0000256" key="1">
    <source>
        <dbReference type="PROSITE-ProRule" id="PRU00239"/>
    </source>
</evidence>
<evidence type="ECO:0000256" key="2">
    <source>
        <dbReference type="SAM" id="MobiDB-lite"/>
    </source>
</evidence>
<dbReference type="Pfam" id="PF22070">
    <property type="entry name" value="Androglobin_V"/>
    <property type="match status" value="2"/>
</dbReference>
<feature type="region of interest" description="Disordered" evidence="2">
    <location>
        <begin position="1446"/>
        <end position="1483"/>
    </location>
</feature>
<feature type="domain" description="Calpain catalytic" evidence="3">
    <location>
        <begin position="91"/>
        <end position="282"/>
    </location>
</feature>
<dbReference type="InterPro" id="IPR054095">
    <property type="entry name" value="Androglobin_V"/>
</dbReference>
<dbReference type="PROSITE" id="PS50203">
    <property type="entry name" value="CALPAIN_CAT"/>
    <property type="match status" value="1"/>
</dbReference>
<dbReference type="Pfam" id="PF22069">
    <property type="entry name" value="Androglobin_IV"/>
    <property type="match status" value="1"/>
</dbReference>